<protein>
    <submittedName>
        <fullName evidence="1">HNH endonuclease</fullName>
    </submittedName>
</protein>
<accession>A0A3G4ZU93</accession>
<keyword evidence="1" id="KW-0255">Endonuclease</keyword>
<evidence type="ECO:0000313" key="1">
    <source>
        <dbReference type="EMBL" id="AYV77163.1"/>
    </source>
</evidence>
<dbReference type="EMBL" id="MK072013">
    <property type="protein sequence ID" value="AYV77163.1"/>
    <property type="molecule type" value="Genomic_DNA"/>
</dbReference>
<dbReference type="Gene3D" id="3.90.75.20">
    <property type="match status" value="1"/>
</dbReference>
<reference evidence="1" key="1">
    <citation type="submission" date="2018-10" db="EMBL/GenBank/DDBJ databases">
        <title>Hidden diversity of soil giant viruses.</title>
        <authorList>
            <person name="Schulz F."/>
            <person name="Alteio L."/>
            <person name="Goudeau D."/>
            <person name="Ryan E.M."/>
            <person name="Malmstrom R.R."/>
            <person name="Blanchard J."/>
            <person name="Woyke T."/>
        </authorList>
    </citation>
    <scope>NUCLEOTIDE SEQUENCE</scope>
    <source>
        <strain evidence="1">BAV1</strain>
    </source>
</reference>
<dbReference type="InterPro" id="IPR044925">
    <property type="entry name" value="His-Me_finger_sf"/>
</dbReference>
<sequence>MSKIILFEDFTNGIISLKEYIDGVIAKPVITDVKLLELMDLCIKNGYELVNKEYDYENLFVFCKVHGIFVTDSYKLRGHKRCGKCYREHIVNVDRNNNNPDLIGMEQIPGFDNYFVSKDARVYSTISETFIEINIEKYKTNNRRVRIKIYNNDNERKSMELSRLVALTYLENPENKPEVNHKDGDWYNNNLSNLEWNTKKENTDHAIENGLIKPCDQGKRVDKYDLNNNFIKSYNSFKEAIEENKISEDSIRDYLEII</sequence>
<organism evidence="1">
    <name type="scientific">Barrevirus sp</name>
    <dbReference type="NCBI Taxonomy" id="2487763"/>
    <lineage>
        <taxon>Viruses</taxon>
        <taxon>Varidnaviria</taxon>
        <taxon>Bamfordvirae</taxon>
        <taxon>Nucleocytoviricota</taxon>
        <taxon>Megaviricetes</taxon>
        <taxon>Imitervirales</taxon>
        <taxon>Mimiviridae</taxon>
        <taxon>Klosneuvirinae</taxon>
    </lineage>
</organism>
<name>A0A3G4ZU93_9VIRU</name>
<dbReference type="SUPFAM" id="SSF54060">
    <property type="entry name" value="His-Me finger endonucleases"/>
    <property type="match status" value="1"/>
</dbReference>
<keyword evidence="1" id="KW-0378">Hydrolase</keyword>
<proteinExistence type="predicted"/>
<keyword evidence="1" id="KW-0540">Nuclease</keyword>
<gene>
    <name evidence="1" type="ORF">Barrevirus16_1</name>
</gene>
<dbReference type="GO" id="GO:0004519">
    <property type="term" value="F:endonuclease activity"/>
    <property type="evidence" value="ECO:0007669"/>
    <property type="project" value="UniProtKB-KW"/>
</dbReference>